<evidence type="ECO:0000259" key="7">
    <source>
        <dbReference type="Pfam" id="PF25944"/>
    </source>
</evidence>
<dbReference type="Gene3D" id="2.40.50.100">
    <property type="match status" value="1"/>
</dbReference>
<reference evidence="9 10" key="1">
    <citation type="submission" date="2020-08" db="EMBL/GenBank/DDBJ databases">
        <title>Genomic Encyclopedia of Type Strains, Phase IV (KMG-IV): sequencing the most valuable type-strain genomes for metagenomic binning, comparative biology and taxonomic classification.</title>
        <authorList>
            <person name="Goeker M."/>
        </authorList>
    </citation>
    <scope>NUCLEOTIDE SEQUENCE [LARGE SCALE GENOMIC DNA]</scope>
    <source>
        <strain evidence="9 10">DSM 7051</strain>
    </source>
</reference>
<proteinExistence type="inferred from homology"/>
<dbReference type="InterPro" id="IPR058626">
    <property type="entry name" value="MdtA-like_b-barrel"/>
</dbReference>
<sequence>MRIPALPLKLAAAISLLALVSGCSDANSSSEPKPSAPPPSPVSVIEVVPEALPILNELPGRIAPTRIAEVRARVSGIVLERVFEQGSLVKEGDVLYRIDPALFQAQVASAEATLQRAQAVQLQARQQSERQSELRERNVSSGQQLDNAVAALAQADADVAIATAGLATAQLNLGYAEIKAPISGRIGRAMVTEGALVSANGPESLATIQQIDPVYADFTQSANELLRLRRELEDGALTNDEAGAARVGLRLDDGSEYAHPGKLLFLEAAVDAMTGQVTLRGEFPNPEGDLLPGMYVRVLIEQGVQQNAIAIPQQAIQRDSGGSAQIYVVNDKNVAERRQVRVGRVVGDRWVVEDGVEAGDKVVVEGFQKVRPGAEVAAQAWKPQDKTSATGSSGAATPASKPKAG</sequence>
<evidence type="ECO:0000313" key="9">
    <source>
        <dbReference type="EMBL" id="MBB6355589.1"/>
    </source>
</evidence>
<feature type="region of interest" description="Disordered" evidence="3">
    <location>
        <begin position="375"/>
        <end position="405"/>
    </location>
</feature>
<comment type="subcellular location">
    <subcellularLocation>
        <location evidence="1">Cell envelope</location>
    </subcellularLocation>
</comment>
<dbReference type="Gene3D" id="2.40.30.170">
    <property type="match status" value="1"/>
</dbReference>
<comment type="caution">
    <text evidence="9">The sequence shown here is derived from an EMBL/GenBank/DDBJ whole genome shotgun (WGS) entry which is preliminary data.</text>
</comment>
<feature type="signal peptide" evidence="4">
    <location>
        <begin position="1"/>
        <end position="26"/>
    </location>
</feature>
<dbReference type="AlphaFoldDB" id="A0A7X0KM21"/>
<dbReference type="Proteomes" id="UP000536262">
    <property type="component" value="Unassembled WGS sequence"/>
</dbReference>
<dbReference type="PANTHER" id="PTHR30158">
    <property type="entry name" value="ACRA/E-RELATED COMPONENT OF DRUG EFFLUX TRANSPORTER"/>
    <property type="match status" value="1"/>
</dbReference>
<dbReference type="Gene3D" id="2.40.420.20">
    <property type="match status" value="1"/>
</dbReference>
<dbReference type="RefSeq" id="WP_184700040.1">
    <property type="nucleotide sequence ID" value="NZ_BAABEG010000001.1"/>
</dbReference>
<feature type="chain" id="PRO_5030881229" evidence="4">
    <location>
        <begin position="27"/>
        <end position="405"/>
    </location>
</feature>
<evidence type="ECO:0000256" key="1">
    <source>
        <dbReference type="ARBA" id="ARBA00004196"/>
    </source>
</evidence>
<name>A0A7X0KM21_9HYPH</name>
<accession>A0A7X0KM21</accession>
<dbReference type="InterPro" id="IPR058627">
    <property type="entry name" value="MdtA-like_C"/>
</dbReference>
<keyword evidence="4" id="KW-0732">Signal</keyword>
<dbReference type="PROSITE" id="PS51257">
    <property type="entry name" value="PROKAR_LIPOPROTEIN"/>
    <property type="match status" value="1"/>
</dbReference>
<dbReference type="SUPFAM" id="SSF111369">
    <property type="entry name" value="HlyD-like secretion proteins"/>
    <property type="match status" value="1"/>
</dbReference>
<dbReference type="EMBL" id="JACHOU010000008">
    <property type="protein sequence ID" value="MBB6355589.1"/>
    <property type="molecule type" value="Genomic_DNA"/>
</dbReference>
<protein>
    <submittedName>
        <fullName evidence="9">Membrane fusion protein (Multidrug efflux system)</fullName>
    </submittedName>
</protein>
<evidence type="ECO:0000256" key="3">
    <source>
        <dbReference type="SAM" id="MobiDB-lite"/>
    </source>
</evidence>
<evidence type="ECO:0000259" key="5">
    <source>
        <dbReference type="Pfam" id="PF25876"/>
    </source>
</evidence>
<dbReference type="Pfam" id="PF25944">
    <property type="entry name" value="Beta-barrel_RND"/>
    <property type="match status" value="1"/>
</dbReference>
<evidence type="ECO:0000256" key="4">
    <source>
        <dbReference type="SAM" id="SignalP"/>
    </source>
</evidence>
<dbReference type="GO" id="GO:0022857">
    <property type="term" value="F:transmembrane transporter activity"/>
    <property type="evidence" value="ECO:0007669"/>
    <property type="project" value="InterPro"/>
</dbReference>
<dbReference type="PANTHER" id="PTHR30158:SF3">
    <property type="entry name" value="MULTIDRUG EFFLUX PUMP SUBUNIT ACRA-RELATED"/>
    <property type="match status" value="1"/>
</dbReference>
<dbReference type="GO" id="GO:0005886">
    <property type="term" value="C:plasma membrane"/>
    <property type="evidence" value="ECO:0007669"/>
    <property type="project" value="TreeGrafter"/>
</dbReference>
<dbReference type="Pfam" id="PF25876">
    <property type="entry name" value="HH_MFP_RND"/>
    <property type="match status" value="1"/>
</dbReference>
<keyword evidence="10" id="KW-1185">Reference proteome</keyword>
<dbReference type="GO" id="GO:0046677">
    <property type="term" value="P:response to antibiotic"/>
    <property type="evidence" value="ECO:0007669"/>
    <property type="project" value="TreeGrafter"/>
</dbReference>
<dbReference type="NCBIfam" id="TIGR01730">
    <property type="entry name" value="RND_mfp"/>
    <property type="match status" value="1"/>
</dbReference>
<dbReference type="InterPro" id="IPR006143">
    <property type="entry name" value="RND_pump_MFP"/>
</dbReference>
<dbReference type="GO" id="GO:0030313">
    <property type="term" value="C:cell envelope"/>
    <property type="evidence" value="ECO:0007669"/>
    <property type="project" value="UniProtKB-SubCell"/>
</dbReference>
<dbReference type="InterPro" id="IPR058624">
    <property type="entry name" value="MdtA-like_HH"/>
</dbReference>
<organism evidence="9 10">
    <name type="scientific">Aminobacter aganoensis</name>
    <dbReference type="NCBI Taxonomy" id="83264"/>
    <lineage>
        <taxon>Bacteria</taxon>
        <taxon>Pseudomonadati</taxon>
        <taxon>Pseudomonadota</taxon>
        <taxon>Alphaproteobacteria</taxon>
        <taxon>Hyphomicrobiales</taxon>
        <taxon>Phyllobacteriaceae</taxon>
        <taxon>Aminobacter</taxon>
    </lineage>
</organism>
<evidence type="ECO:0000259" key="8">
    <source>
        <dbReference type="Pfam" id="PF25967"/>
    </source>
</evidence>
<dbReference type="InterPro" id="IPR058625">
    <property type="entry name" value="MdtA-like_BSH"/>
</dbReference>
<dbReference type="FunFam" id="2.40.420.20:FF:000001">
    <property type="entry name" value="Efflux RND transporter periplasmic adaptor subunit"/>
    <property type="match status" value="1"/>
</dbReference>
<dbReference type="Pfam" id="PF25967">
    <property type="entry name" value="RND-MFP_C"/>
    <property type="match status" value="1"/>
</dbReference>
<gene>
    <name evidence="9" type="ORF">GGR00_003393</name>
</gene>
<comment type="similarity">
    <text evidence="2">Belongs to the membrane fusion protein (MFP) (TC 8.A.1) family.</text>
</comment>
<dbReference type="Pfam" id="PF25917">
    <property type="entry name" value="BSH_RND"/>
    <property type="match status" value="1"/>
</dbReference>
<feature type="domain" description="Multidrug resistance protein MdtA-like alpha-helical hairpin" evidence="5">
    <location>
        <begin position="107"/>
        <end position="176"/>
    </location>
</feature>
<feature type="domain" description="Multidrug resistance protein MdtA-like C-terminal permuted SH3" evidence="8">
    <location>
        <begin position="307"/>
        <end position="369"/>
    </location>
</feature>
<feature type="domain" description="Multidrug resistance protein MdtA-like beta-barrel" evidence="7">
    <location>
        <begin position="213"/>
        <end position="303"/>
    </location>
</feature>
<evidence type="ECO:0000313" key="10">
    <source>
        <dbReference type="Proteomes" id="UP000536262"/>
    </source>
</evidence>
<dbReference type="Gene3D" id="1.10.287.470">
    <property type="entry name" value="Helix hairpin bin"/>
    <property type="match status" value="1"/>
</dbReference>
<feature type="compositionally biased region" description="Low complexity" evidence="3">
    <location>
        <begin position="386"/>
        <end position="405"/>
    </location>
</feature>
<feature type="domain" description="Multidrug resistance protein MdtA-like barrel-sandwich hybrid" evidence="6">
    <location>
        <begin position="66"/>
        <end position="209"/>
    </location>
</feature>
<evidence type="ECO:0000256" key="2">
    <source>
        <dbReference type="ARBA" id="ARBA00009477"/>
    </source>
</evidence>
<evidence type="ECO:0000259" key="6">
    <source>
        <dbReference type="Pfam" id="PF25917"/>
    </source>
</evidence>